<sequence>MKANSKVTSAKEVLKLLRQAIAARQRVKARVYHDYPEGATRAIQKLKIFDSYAQASCRFICQEILHSLPTELCDMIIELIIGRNSADVTADPCCEPIYPMVDSPPLEHYWKVEYVGKPMLARMMTVWYHNSSFMVLWRHTCLRVLLDEEAACIHIPRYKLITKISIAVWPDSLALDRKKNRQNRSVMPSYYPPETLTGLIQDFESLFKLRSCASIHILFNYPERSSVGDDDRRSLFLKGTAMMSASLCRLRNAGYILGASIHVLGGSLRPHDTFEYFLEEGKLQAGYSDCLPADDTGMVWRPSKPKASGT</sequence>
<dbReference type="Proteomes" id="UP000676310">
    <property type="component" value="Unassembled WGS sequence"/>
</dbReference>
<dbReference type="EMBL" id="CAJRGZ010000015">
    <property type="protein sequence ID" value="CAG5140288.1"/>
    <property type="molecule type" value="Genomic_DNA"/>
</dbReference>
<dbReference type="OrthoDB" id="3795413at2759"/>
<gene>
    <name evidence="1" type="ORF">ALTATR162_LOCUS678</name>
</gene>
<evidence type="ECO:0000313" key="1">
    <source>
        <dbReference type="EMBL" id="CAG5140288.1"/>
    </source>
</evidence>
<organism evidence="1 2">
    <name type="scientific">Alternaria atra</name>
    <dbReference type="NCBI Taxonomy" id="119953"/>
    <lineage>
        <taxon>Eukaryota</taxon>
        <taxon>Fungi</taxon>
        <taxon>Dikarya</taxon>
        <taxon>Ascomycota</taxon>
        <taxon>Pezizomycotina</taxon>
        <taxon>Dothideomycetes</taxon>
        <taxon>Pleosporomycetidae</taxon>
        <taxon>Pleosporales</taxon>
        <taxon>Pleosporineae</taxon>
        <taxon>Pleosporaceae</taxon>
        <taxon>Alternaria</taxon>
        <taxon>Alternaria sect. Ulocladioides</taxon>
    </lineage>
</organism>
<keyword evidence="2" id="KW-1185">Reference proteome</keyword>
<evidence type="ECO:0000313" key="2">
    <source>
        <dbReference type="Proteomes" id="UP000676310"/>
    </source>
</evidence>
<accession>A0A8J2HVU8</accession>
<proteinExistence type="predicted"/>
<name>A0A8J2HVU8_9PLEO</name>
<comment type="caution">
    <text evidence="1">The sequence shown here is derived from an EMBL/GenBank/DDBJ whole genome shotgun (WGS) entry which is preliminary data.</text>
</comment>
<dbReference type="GeneID" id="67018706"/>
<reference evidence="1" key="1">
    <citation type="submission" date="2021-05" db="EMBL/GenBank/DDBJ databases">
        <authorList>
            <person name="Stam R."/>
        </authorList>
    </citation>
    <scope>NUCLEOTIDE SEQUENCE</scope>
    <source>
        <strain evidence="1">CS162</strain>
    </source>
</reference>
<protein>
    <submittedName>
        <fullName evidence="1">Uncharacterized protein</fullName>
    </submittedName>
</protein>
<dbReference type="RefSeq" id="XP_043164207.1">
    <property type="nucleotide sequence ID" value="XM_043308272.1"/>
</dbReference>
<dbReference type="AlphaFoldDB" id="A0A8J2HVU8"/>